<dbReference type="GO" id="GO:0071897">
    <property type="term" value="P:DNA biosynthetic process"/>
    <property type="evidence" value="ECO:0007669"/>
    <property type="project" value="UniProtKB-ARBA"/>
</dbReference>
<feature type="non-terminal residue" evidence="2">
    <location>
        <position position="236"/>
    </location>
</feature>
<dbReference type="InterPro" id="IPR043502">
    <property type="entry name" value="DNA/RNA_pol_sf"/>
</dbReference>
<reference evidence="2" key="1">
    <citation type="submission" date="2016-09" db="EMBL/GenBank/DDBJ databases">
        <authorList>
            <person name="Capua I."/>
            <person name="De Benedictis P."/>
            <person name="Joannis T."/>
            <person name="Lombin L.H."/>
            <person name="Cattoli G."/>
        </authorList>
    </citation>
    <scope>NUCLEOTIDE SEQUENCE</scope>
</reference>
<protein>
    <recommendedName>
        <fullName evidence="1">Reverse transcriptase domain-containing protein</fullName>
    </recommendedName>
</protein>
<dbReference type="SUPFAM" id="SSF56672">
    <property type="entry name" value="DNA/RNA polymerases"/>
    <property type="match status" value="1"/>
</dbReference>
<feature type="non-terminal residue" evidence="2">
    <location>
        <position position="1"/>
    </location>
</feature>
<evidence type="ECO:0000313" key="2">
    <source>
        <dbReference type="EMBL" id="JAU03359.1"/>
    </source>
</evidence>
<sequence>GVPQGSVLGPLLFLLYINDITENIALHMRIFADDCILYKIITCNADRDVLQNDLDTVHKWCGKWKMNLNLDKTVCMAVSRKPTKLAPTYTINNANMKIVEEFNYLGVYFMSSLCWHRHVGYIVGKACKSLGFLRRNTRSFPQATKELLYKTYVRSVLEYASTVWDPPTISDKEKLEKVQSLAARYVLGKSCKRNFSATIAKKVLVWESLEQRRTKLRLKLFYNIYYSHIGIPRETY</sequence>
<dbReference type="EMBL" id="GFAA01000076">
    <property type="protein sequence ID" value="JAU03359.1"/>
    <property type="molecule type" value="mRNA"/>
</dbReference>
<dbReference type="PANTHER" id="PTHR33332">
    <property type="entry name" value="REVERSE TRANSCRIPTASE DOMAIN-CONTAINING PROTEIN"/>
    <property type="match status" value="1"/>
</dbReference>
<dbReference type="PRINTS" id="PR01345">
    <property type="entry name" value="CERVTRCPTASE"/>
</dbReference>
<dbReference type="PROSITE" id="PS50878">
    <property type="entry name" value="RT_POL"/>
    <property type="match status" value="1"/>
</dbReference>
<reference evidence="2" key="2">
    <citation type="journal article" date="2017" name="Front. Cell. Infect. Microbiol.">
        <title>Analysis of the Salivary Gland Transcriptome of Unfed and Partially Fed Amblyomma sculptum Ticks and Descriptive Proteome of the Saliva.</title>
        <authorList>
            <person name="Esteves E."/>
            <person name="Maruyama S.R."/>
            <person name="Kawahara R."/>
            <person name="Fujita A."/>
            <person name="Martins L.A."/>
            <person name="Righi A.A."/>
            <person name="Costa F.B."/>
            <person name="Palmisano G."/>
            <person name="Labruna M.B."/>
            <person name="Sa-Nunes A."/>
            <person name="Ribeiro J.M.C."/>
            <person name="Fogaca A.C."/>
        </authorList>
    </citation>
    <scope>NUCLEOTIDE SEQUENCE</scope>
</reference>
<name>A0A1E1XVS3_AMBSC</name>
<evidence type="ECO:0000259" key="1">
    <source>
        <dbReference type="PROSITE" id="PS50878"/>
    </source>
</evidence>
<organism evidence="2">
    <name type="scientific">Amblyomma sculptum</name>
    <name type="common">Tick</name>
    <dbReference type="NCBI Taxonomy" id="1581419"/>
    <lineage>
        <taxon>Eukaryota</taxon>
        <taxon>Metazoa</taxon>
        <taxon>Ecdysozoa</taxon>
        <taxon>Arthropoda</taxon>
        <taxon>Chelicerata</taxon>
        <taxon>Arachnida</taxon>
        <taxon>Acari</taxon>
        <taxon>Parasitiformes</taxon>
        <taxon>Ixodida</taxon>
        <taxon>Ixodoidea</taxon>
        <taxon>Ixodidae</taxon>
        <taxon>Amblyomminae</taxon>
        <taxon>Amblyomma</taxon>
    </lineage>
</organism>
<feature type="domain" description="Reverse transcriptase" evidence="1">
    <location>
        <begin position="1"/>
        <end position="109"/>
    </location>
</feature>
<dbReference type="InterPro" id="IPR000477">
    <property type="entry name" value="RT_dom"/>
</dbReference>
<dbReference type="Pfam" id="PF00078">
    <property type="entry name" value="RVT_1"/>
    <property type="match status" value="1"/>
</dbReference>
<accession>A0A1E1XVS3</accession>
<dbReference type="AlphaFoldDB" id="A0A1E1XVS3"/>
<proteinExistence type="evidence at transcript level"/>